<evidence type="ECO:0000256" key="6">
    <source>
        <dbReference type="ARBA" id="ARBA00022679"/>
    </source>
</evidence>
<keyword evidence="10" id="KW-1133">Transmembrane helix</keyword>
<sequence>MRTLTLTLVATVITATIGLGYIISWVYSEFYAKSEFSEEHKAYQNISQQLSTIVQYSEAPNAILEQWNMSGNIHAQLEDRDTLLLPQQLEENFKNGEVIALEFDDSVKFYSLINHSDEILTLTPPALIQESTPVENLAFTFIFYTGVIFAITLWLLPLFTRLRLLDNTAKNFGDGNLAARLPECKISYIKNIELAFNTMAERIQRLIEDNKMLSRAVSHDLKTPLARLRFGLETLQEEEREDKRKAYHARIHDDLDTMESLVHTLLDYAKLDDTHIALDKKPINLCDFITAEASQLNVVHSTAITITLAIAPAGIVMVCFDEHYLRMIFQNLVINAINHANNRVQLSVYEKSGYAYFAVEDDGSGVSLEDKARIFKPFERGEKPSTKLGGTKGHGMGLAICERVGQWFSAEILLDRSAELKGASFILKVPLLPSC</sequence>
<accession>A0AAN1WL93</accession>
<dbReference type="InterPro" id="IPR004358">
    <property type="entry name" value="Sig_transdc_His_kin-like_C"/>
</dbReference>
<keyword evidence="4" id="KW-1003">Cell membrane</keyword>
<dbReference type="Pfam" id="PF00512">
    <property type="entry name" value="HisKA"/>
    <property type="match status" value="1"/>
</dbReference>
<dbReference type="CDD" id="cd00082">
    <property type="entry name" value="HisKA"/>
    <property type="match status" value="1"/>
</dbReference>
<dbReference type="AlphaFoldDB" id="A0AAN1WL93"/>
<dbReference type="InterPro" id="IPR003594">
    <property type="entry name" value="HATPase_dom"/>
</dbReference>
<dbReference type="EC" id="2.7.13.3" evidence="3"/>
<dbReference type="PANTHER" id="PTHR44936">
    <property type="entry name" value="SENSOR PROTEIN CREC"/>
    <property type="match status" value="1"/>
</dbReference>
<dbReference type="InterPro" id="IPR003660">
    <property type="entry name" value="HAMP_dom"/>
</dbReference>
<dbReference type="InterPro" id="IPR003661">
    <property type="entry name" value="HisK_dim/P_dom"/>
</dbReference>
<evidence type="ECO:0000256" key="4">
    <source>
        <dbReference type="ARBA" id="ARBA00022475"/>
    </source>
</evidence>
<name>A0AAN1WL93_9GAMM</name>
<dbReference type="InterPro" id="IPR050980">
    <property type="entry name" value="2C_sensor_his_kinase"/>
</dbReference>
<dbReference type="Gene3D" id="1.10.287.130">
    <property type="match status" value="1"/>
</dbReference>
<dbReference type="GO" id="GO:0000155">
    <property type="term" value="F:phosphorelay sensor kinase activity"/>
    <property type="evidence" value="ECO:0007669"/>
    <property type="project" value="InterPro"/>
</dbReference>
<dbReference type="Proteomes" id="UP001320119">
    <property type="component" value="Chromosome"/>
</dbReference>
<evidence type="ECO:0000256" key="9">
    <source>
        <dbReference type="ARBA" id="ARBA00022840"/>
    </source>
</evidence>
<dbReference type="RefSeq" id="WP_236984934.1">
    <property type="nucleotide sequence ID" value="NZ_AP023086.1"/>
</dbReference>
<dbReference type="PROSITE" id="PS50885">
    <property type="entry name" value="HAMP"/>
    <property type="match status" value="1"/>
</dbReference>
<dbReference type="PRINTS" id="PR00344">
    <property type="entry name" value="BCTRLSENSOR"/>
</dbReference>
<comment type="catalytic activity">
    <reaction evidence="1">
        <text>ATP + protein L-histidine = ADP + protein N-phospho-L-histidine.</text>
        <dbReference type="EC" id="2.7.13.3"/>
    </reaction>
</comment>
<evidence type="ECO:0000256" key="3">
    <source>
        <dbReference type="ARBA" id="ARBA00012438"/>
    </source>
</evidence>
<feature type="transmembrane region" description="Helical" evidence="10">
    <location>
        <begin position="137"/>
        <end position="156"/>
    </location>
</feature>
<dbReference type="SUPFAM" id="SSF47384">
    <property type="entry name" value="Homodimeric domain of signal transducing histidine kinase"/>
    <property type="match status" value="1"/>
</dbReference>
<dbReference type="KEGG" id="marq:MARGE09_P3873"/>
<feature type="domain" description="Histidine kinase" evidence="11">
    <location>
        <begin position="216"/>
        <end position="433"/>
    </location>
</feature>
<evidence type="ECO:0000256" key="7">
    <source>
        <dbReference type="ARBA" id="ARBA00022741"/>
    </source>
</evidence>
<dbReference type="InterPro" id="IPR005467">
    <property type="entry name" value="His_kinase_dom"/>
</dbReference>
<dbReference type="PROSITE" id="PS50109">
    <property type="entry name" value="HIS_KIN"/>
    <property type="match status" value="1"/>
</dbReference>
<dbReference type="SMART" id="SM00387">
    <property type="entry name" value="HATPase_c"/>
    <property type="match status" value="1"/>
</dbReference>
<keyword evidence="10" id="KW-0812">Transmembrane</keyword>
<keyword evidence="10" id="KW-0472">Membrane</keyword>
<protein>
    <recommendedName>
        <fullName evidence="3">histidine kinase</fullName>
        <ecNumber evidence="3">2.7.13.3</ecNumber>
    </recommendedName>
</protein>
<dbReference type="EMBL" id="AP023086">
    <property type="protein sequence ID" value="BCD99671.1"/>
    <property type="molecule type" value="Genomic_DNA"/>
</dbReference>
<evidence type="ECO:0000313" key="13">
    <source>
        <dbReference type="EMBL" id="BCD99671.1"/>
    </source>
</evidence>
<keyword evidence="5" id="KW-0597">Phosphoprotein</keyword>
<evidence type="ECO:0000256" key="10">
    <source>
        <dbReference type="SAM" id="Phobius"/>
    </source>
</evidence>
<dbReference type="SMART" id="SM00388">
    <property type="entry name" value="HisKA"/>
    <property type="match status" value="1"/>
</dbReference>
<comment type="subcellular location">
    <subcellularLocation>
        <location evidence="2">Cell membrane</location>
        <topology evidence="2">Multi-pass membrane protein</topology>
    </subcellularLocation>
</comment>
<dbReference type="InterPro" id="IPR036890">
    <property type="entry name" value="HATPase_C_sf"/>
</dbReference>
<keyword evidence="9" id="KW-0067">ATP-binding</keyword>
<evidence type="ECO:0000256" key="2">
    <source>
        <dbReference type="ARBA" id="ARBA00004651"/>
    </source>
</evidence>
<keyword evidence="14" id="KW-1185">Reference proteome</keyword>
<dbReference type="SUPFAM" id="SSF55874">
    <property type="entry name" value="ATPase domain of HSP90 chaperone/DNA topoisomerase II/histidine kinase"/>
    <property type="match status" value="1"/>
</dbReference>
<feature type="domain" description="HAMP" evidence="12">
    <location>
        <begin position="156"/>
        <end position="208"/>
    </location>
</feature>
<proteinExistence type="predicted"/>
<keyword evidence="6" id="KW-0808">Transferase</keyword>
<evidence type="ECO:0000259" key="12">
    <source>
        <dbReference type="PROSITE" id="PS50885"/>
    </source>
</evidence>
<dbReference type="PANTHER" id="PTHR44936:SF10">
    <property type="entry name" value="SENSOR PROTEIN RSTB"/>
    <property type="match status" value="1"/>
</dbReference>
<evidence type="ECO:0000256" key="8">
    <source>
        <dbReference type="ARBA" id="ARBA00022777"/>
    </source>
</evidence>
<dbReference type="GO" id="GO:0005524">
    <property type="term" value="F:ATP binding"/>
    <property type="evidence" value="ECO:0007669"/>
    <property type="project" value="UniProtKB-KW"/>
</dbReference>
<gene>
    <name evidence="13" type="ORF">MARGE09_P3873</name>
</gene>
<evidence type="ECO:0000313" key="14">
    <source>
        <dbReference type="Proteomes" id="UP001320119"/>
    </source>
</evidence>
<reference evidence="13 14" key="1">
    <citation type="journal article" date="2022" name="IScience">
        <title>An ultrasensitive nanofiber-based assay for enzymatic hydrolysis and deep-sea microbial degradation of cellulose.</title>
        <authorList>
            <person name="Tsudome M."/>
            <person name="Tachioka M."/>
            <person name="Miyazaki M."/>
            <person name="Uchimura K."/>
            <person name="Tsuda M."/>
            <person name="Takaki Y."/>
            <person name="Deguchi S."/>
        </authorList>
    </citation>
    <scope>NUCLEOTIDE SEQUENCE [LARGE SCALE GENOMIC DNA]</scope>
    <source>
        <strain evidence="13 14">GE09</strain>
    </source>
</reference>
<dbReference type="InterPro" id="IPR036097">
    <property type="entry name" value="HisK_dim/P_sf"/>
</dbReference>
<keyword evidence="8" id="KW-0418">Kinase</keyword>
<organism evidence="13 14">
    <name type="scientific">Marinagarivorans cellulosilyticus</name>
    <dbReference type="NCBI Taxonomy" id="2721545"/>
    <lineage>
        <taxon>Bacteria</taxon>
        <taxon>Pseudomonadati</taxon>
        <taxon>Pseudomonadota</taxon>
        <taxon>Gammaproteobacteria</taxon>
        <taxon>Cellvibrionales</taxon>
        <taxon>Cellvibrionaceae</taxon>
        <taxon>Marinagarivorans</taxon>
    </lineage>
</organism>
<evidence type="ECO:0000259" key="11">
    <source>
        <dbReference type="PROSITE" id="PS50109"/>
    </source>
</evidence>
<dbReference type="GO" id="GO:0005886">
    <property type="term" value="C:plasma membrane"/>
    <property type="evidence" value="ECO:0007669"/>
    <property type="project" value="UniProtKB-SubCell"/>
</dbReference>
<dbReference type="Pfam" id="PF02518">
    <property type="entry name" value="HATPase_c"/>
    <property type="match status" value="1"/>
</dbReference>
<evidence type="ECO:0000256" key="5">
    <source>
        <dbReference type="ARBA" id="ARBA00022553"/>
    </source>
</evidence>
<keyword evidence="7" id="KW-0547">Nucleotide-binding</keyword>
<evidence type="ECO:0000256" key="1">
    <source>
        <dbReference type="ARBA" id="ARBA00000085"/>
    </source>
</evidence>
<dbReference type="Gene3D" id="3.30.565.10">
    <property type="entry name" value="Histidine kinase-like ATPase, C-terminal domain"/>
    <property type="match status" value="1"/>
</dbReference>